<accession>A0A286DNJ5</accession>
<evidence type="ECO:0000313" key="7">
    <source>
        <dbReference type="Proteomes" id="UP000219072"/>
    </source>
</evidence>
<keyword evidence="1" id="KW-0805">Transcription regulation</keyword>
<dbReference type="GO" id="GO:0003677">
    <property type="term" value="F:DNA binding"/>
    <property type="evidence" value="ECO:0007669"/>
    <property type="project" value="UniProtKB-KW"/>
</dbReference>
<gene>
    <name evidence="6" type="ORF">SAMN06297387_10215</name>
</gene>
<feature type="compositionally biased region" description="Basic and acidic residues" evidence="4">
    <location>
        <begin position="348"/>
        <end position="362"/>
    </location>
</feature>
<dbReference type="GO" id="GO:0003700">
    <property type="term" value="F:DNA-binding transcription factor activity"/>
    <property type="evidence" value="ECO:0007669"/>
    <property type="project" value="InterPro"/>
</dbReference>
<feature type="region of interest" description="Disordered" evidence="4">
    <location>
        <begin position="243"/>
        <end position="269"/>
    </location>
</feature>
<dbReference type="InterPro" id="IPR001845">
    <property type="entry name" value="HTH_ArsR_DNA-bd_dom"/>
</dbReference>
<dbReference type="EMBL" id="OCNE01000002">
    <property type="protein sequence ID" value="SOD60104.1"/>
    <property type="molecule type" value="Genomic_DNA"/>
</dbReference>
<keyword evidence="3" id="KW-0804">Transcription</keyword>
<evidence type="ECO:0000259" key="5">
    <source>
        <dbReference type="SMART" id="SM00418"/>
    </source>
</evidence>
<dbReference type="PANTHER" id="PTHR43132:SF8">
    <property type="entry name" value="HTH-TYPE TRANSCRIPTIONAL REGULATOR KMTR"/>
    <property type="match status" value="1"/>
</dbReference>
<dbReference type="InterPro" id="IPR036388">
    <property type="entry name" value="WH-like_DNA-bd_sf"/>
</dbReference>
<dbReference type="Gene3D" id="1.10.10.10">
    <property type="entry name" value="Winged helix-like DNA-binding domain superfamily/Winged helix DNA-binding domain"/>
    <property type="match status" value="1"/>
</dbReference>
<feature type="domain" description="HTH arsR-type" evidence="5">
    <location>
        <begin position="270"/>
        <end position="342"/>
    </location>
</feature>
<evidence type="ECO:0000256" key="3">
    <source>
        <dbReference type="ARBA" id="ARBA00023163"/>
    </source>
</evidence>
<evidence type="ECO:0000256" key="2">
    <source>
        <dbReference type="ARBA" id="ARBA00023125"/>
    </source>
</evidence>
<evidence type="ECO:0000313" key="6">
    <source>
        <dbReference type="EMBL" id="SOD60104.1"/>
    </source>
</evidence>
<proteinExistence type="predicted"/>
<dbReference type="InterPro" id="IPR036390">
    <property type="entry name" value="WH_DNA-bd_sf"/>
</dbReference>
<dbReference type="Proteomes" id="UP000219072">
    <property type="component" value="Unassembled WGS sequence"/>
</dbReference>
<dbReference type="InterPro" id="IPR051011">
    <property type="entry name" value="Metal_resp_trans_reg"/>
</dbReference>
<dbReference type="SUPFAM" id="SSF46785">
    <property type="entry name" value="Winged helix' DNA-binding domain"/>
    <property type="match status" value="1"/>
</dbReference>
<name>A0A286DNJ5_9ACTN</name>
<keyword evidence="7" id="KW-1185">Reference proteome</keyword>
<evidence type="ECO:0000256" key="1">
    <source>
        <dbReference type="ARBA" id="ARBA00023015"/>
    </source>
</evidence>
<dbReference type="SMART" id="SM00418">
    <property type="entry name" value="HTH_ARSR"/>
    <property type="match status" value="1"/>
</dbReference>
<dbReference type="AlphaFoldDB" id="A0A286DNJ5"/>
<feature type="region of interest" description="Disordered" evidence="4">
    <location>
        <begin position="344"/>
        <end position="382"/>
    </location>
</feature>
<dbReference type="PANTHER" id="PTHR43132">
    <property type="entry name" value="ARSENICAL RESISTANCE OPERON REPRESSOR ARSR-RELATED"/>
    <property type="match status" value="1"/>
</dbReference>
<dbReference type="RefSeq" id="WP_097229460.1">
    <property type="nucleotide sequence ID" value="NZ_OCNE01000002.1"/>
</dbReference>
<evidence type="ECO:0000256" key="4">
    <source>
        <dbReference type="SAM" id="MobiDB-lite"/>
    </source>
</evidence>
<dbReference type="OrthoDB" id="3808065at2"/>
<feature type="compositionally biased region" description="Polar residues" evidence="4">
    <location>
        <begin position="248"/>
        <end position="260"/>
    </location>
</feature>
<keyword evidence="2" id="KW-0238">DNA-binding</keyword>
<protein>
    <submittedName>
        <fullName evidence="6">Helix-turn-helix domain-containing protein</fullName>
    </submittedName>
</protein>
<organism evidence="6 7">
    <name type="scientific">Streptomyces zhaozhouensis</name>
    <dbReference type="NCBI Taxonomy" id="1300267"/>
    <lineage>
        <taxon>Bacteria</taxon>
        <taxon>Bacillati</taxon>
        <taxon>Actinomycetota</taxon>
        <taxon>Actinomycetes</taxon>
        <taxon>Kitasatosporales</taxon>
        <taxon>Streptomycetaceae</taxon>
        <taxon>Streptomyces</taxon>
    </lineage>
</organism>
<sequence length="382" mass="41514">MLRVHFTDADLARTRIAGTVSPLWEITGSLHRLQGRRGRWAYADWHHAARTRLRRQGLERALTGMLLPLFPRAAYLPDFLTPTQAEEGLDSGIEAILATPPERVSAEVALLERVVGAPEWAARLPELTVRLDLVAALRAYHEAAIVPFAERIQARIDAERSALARRLLDGGMDALLAGLGPTMRWEPPILCVDYPAEERDLHLNGRGLLLIPSYFCWHNPISLADSGLPPVLAYPLLHDRTMAPQARGTRTSRQQVSAKAQKTRKEPAGEALSALLGQTRATILLATAEGATNGELARAAGVAASSASRHATALRDAGLLTTSRHGASVLHTLTPLGAAMLRGGGFDDGFRPADPAPREERRARRRDPRSRTSPAVAPRLLS</sequence>
<reference evidence="6 7" key="1">
    <citation type="submission" date="2017-09" db="EMBL/GenBank/DDBJ databases">
        <authorList>
            <person name="Ehlers B."/>
            <person name="Leendertz F.H."/>
        </authorList>
    </citation>
    <scope>NUCLEOTIDE SEQUENCE [LARGE SCALE GENOMIC DNA]</scope>
    <source>
        <strain evidence="6 7">CGMCC 4.7095</strain>
    </source>
</reference>